<dbReference type="SUPFAM" id="SSF52058">
    <property type="entry name" value="L domain-like"/>
    <property type="match status" value="1"/>
</dbReference>
<protein>
    <recommendedName>
        <fullName evidence="4">Leucine-rich repeat-containing N-terminal plant-type domain-containing protein</fullName>
    </recommendedName>
</protein>
<evidence type="ECO:0008006" key="4">
    <source>
        <dbReference type="Google" id="ProtNLM"/>
    </source>
</evidence>
<feature type="non-terminal residue" evidence="2">
    <location>
        <position position="342"/>
    </location>
</feature>
<feature type="compositionally biased region" description="Low complexity" evidence="1">
    <location>
        <begin position="198"/>
        <end position="209"/>
    </location>
</feature>
<feature type="region of interest" description="Disordered" evidence="1">
    <location>
        <begin position="180"/>
        <end position="213"/>
    </location>
</feature>
<gene>
    <name evidence="2" type="ORF">ACHAWO_009768</name>
</gene>
<proteinExistence type="predicted"/>
<dbReference type="InterPro" id="IPR032675">
    <property type="entry name" value="LRR_dom_sf"/>
</dbReference>
<dbReference type="EMBL" id="JALLPJ020000237">
    <property type="protein sequence ID" value="KAL3797895.1"/>
    <property type="molecule type" value="Genomic_DNA"/>
</dbReference>
<reference evidence="2 3" key="1">
    <citation type="submission" date="2024-10" db="EMBL/GenBank/DDBJ databases">
        <title>Updated reference genomes for cyclostephanoid diatoms.</title>
        <authorList>
            <person name="Roberts W.R."/>
            <person name="Alverson A.J."/>
        </authorList>
    </citation>
    <scope>NUCLEOTIDE SEQUENCE [LARGE SCALE GENOMIC DNA]</scope>
    <source>
        <strain evidence="2 3">AJA010-31</strain>
    </source>
</reference>
<comment type="caution">
    <text evidence="2">The sequence shown here is derived from an EMBL/GenBank/DDBJ whole genome shotgun (WGS) entry which is preliminary data.</text>
</comment>
<sequence length="342" mass="36744">MGLFGIHPFTYAPNKTTFDAPANEYVFWIDREKHGRCATCGLQTHEIKQGMFYIGSVLVPLTNAHVESGRCLACKPLNAAGASFLAQSGVAPNNLSDGGLIFDPDESVKSSDNLAAHQDNISIGIRDSAAANANMASSINQTEKSTGQSGKIIAGLSTLIAIAVGLVLYFALKPEPEPFTTTTTTTTSTVPAHDDEISIPTTPISNTSSRELPRETQVKAELEANVLRRGLGFDNLDATDGRTSALDWLLYEDGMELAATSSNLGQRYILALLAFEFGAMFRSNNVKWLSSSMECSWDWVTCNDQNEATKLDLASENITGTLPPEISGLGSLQVLSVWDNSL</sequence>
<keyword evidence="3" id="KW-1185">Reference proteome</keyword>
<dbReference type="Gene3D" id="3.80.10.10">
    <property type="entry name" value="Ribonuclease Inhibitor"/>
    <property type="match status" value="1"/>
</dbReference>
<name>A0ABD3QIW3_9STRA</name>
<feature type="compositionally biased region" description="Low complexity" evidence="1">
    <location>
        <begin position="180"/>
        <end position="189"/>
    </location>
</feature>
<organism evidence="2 3">
    <name type="scientific">Cyclotella atomus</name>
    <dbReference type="NCBI Taxonomy" id="382360"/>
    <lineage>
        <taxon>Eukaryota</taxon>
        <taxon>Sar</taxon>
        <taxon>Stramenopiles</taxon>
        <taxon>Ochrophyta</taxon>
        <taxon>Bacillariophyta</taxon>
        <taxon>Coscinodiscophyceae</taxon>
        <taxon>Thalassiosirophycidae</taxon>
        <taxon>Stephanodiscales</taxon>
        <taxon>Stephanodiscaceae</taxon>
        <taxon>Cyclotella</taxon>
    </lineage>
</organism>
<evidence type="ECO:0000313" key="3">
    <source>
        <dbReference type="Proteomes" id="UP001530400"/>
    </source>
</evidence>
<dbReference type="Proteomes" id="UP001530400">
    <property type="component" value="Unassembled WGS sequence"/>
</dbReference>
<dbReference type="AlphaFoldDB" id="A0ABD3QIW3"/>
<evidence type="ECO:0000313" key="2">
    <source>
        <dbReference type="EMBL" id="KAL3797895.1"/>
    </source>
</evidence>
<evidence type="ECO:0000256" key="1">
    <source>
        <dbReference type="SAM" id="MobiDB-lite"/>
    </source>
</evidence>
<accession>A0ABD3QIW3</accession>